<dbReference type="PANTHER" id="PTHR40980">
    <property type="entry name" value="PLUG DOMAIN-CONTAINING PROTEIN"/>
    <property type="match status" value="1"/>
</dbReference>
<keyword evidence="7" id="KW-0675">Receptor</keyword>
<dbReference type="SUPFAM" id="SSF49478">
    <property type="entry name" value="Cna protein B-type domain"/>
    <property type="match status" value="1"/>
</dbReference>
<protein>
    <submittedName>
        <fullName evidence="7">TonB-dependent receptor domain-containing protein</fullName>
    </submittedName>
</protein>
<keyword evidence="3" id="KW-0998">Cell outer membrane</keyword>
<dbReference type="Gene3D" id="2.60.40.10">
    <property type="entry name" value="Immunoglobulins"/>
    <property type="match status" value="1"/>
</dbReference>
<feature type="domain" description="Outer membrane protein beta-barrel" evidence="6">
    <location>
        <begin position="386"/>
        <end position="791"/>
    </location>
</feature>
<keyword evidence="8" id="KW-1185">Reference proteome</keyword>
<evidence type="ECO:0000256" key="4">
    <source>
        <dbReference type="SAM" id="SignalP"/>
    </source>
</evidence>
<evidence type="ECO:0000256" key="2">
    <source>
        <dbReference type="ARBA" id="ARBA00023136"/>
    </source>
</evidence>
<evidence type="ECO:0000259" key="5">
    <source>
        <dbReference type="Pfam" id="PF07715"/>
    </source>
</evidence>
<comment type="subcellular location">
    <subcellularLocation>
        <location evidence="1">Cell outer membrane</location>
    </subcellularLocation>
</comment>
<organism evidence="7 8">
    <name type="scientific">Pontibacter toksunensis</name>
    <dbReference type="NCBI Taxonomy" id="1332631"/>
    <lineage>
        <taxon>Bacteria</taxon>
        <taxon>Pseudomonadati</taxon>
        <taxon>Bacteroidota</taxon>
        <taxon>Cytophagia</taxon>
        <taxon>Cytophagales</taxon>
        <taxon>Hymenobacteraceae</taxon>
        <taxon>Pontibacter</taxon>
    </lineage>
</organism>
<dbReference type="PANTHER" id="PTHR40980:SF4">
    <property type="entry name" value="TONB-DEPENDENT RECEPTOR-LIKE BETA-BARREL DOMAIN-CONTAINING PROTEIN"/>
    <property type="match status" value="1"/>
</dbReference>
<dbReference type="Pfam" id="PF14905">
    <property type="entry name" value="OMP_b-brl_3"/>
    <property type="match status" value="1"/>
</dbReference>
<feature type="domain" description="TonB-dependent receptor plug" evidence="5">
    <location>
        <begin position="137"/>
        <end position="226"/>
    </location>
</feature>
<dbReference type="Pfam" id="PF07715">
    <property type="entry name" value="Plug"/>
    <property type="match status" value="1"/>
</dbReference>
<evidence type="ECO:0000313" key="8">
    <source>
        <dbReference type="Proteomes" id="UP001597641"/>
    </source>
</evidence>
<dbReference type="Pfam" id="PF13620">
    <property type="entry name" value="CarboxypepD_reg"/>
    <property type="match status" value="1"/>
</dbReference>
<evidence type="ECO:0000259" key="6">
    <source>
        <dbReference type="Pfam" id="PF14905"/>
    </source>
</evidence>
<proteinExistence type="predicted"/>
<sequence>MFKLRIRMLLVLFFLLQATMLWAQQAAPGHHLRGTVRGLNGAPVAGANIQLTRQPSGNLVKVELSDESGHFSFQNLESGQYQLSVIQYAYAVYQSAVLQVQQDMEVDPINLIERVISLKEVEVAVKKPFIEQQFGKTVLNVENSATAAGNNTMEVLEKAPGLVIDQNDNISMRDRQGVMVMIDGKQVPMSGNELANLLRSMPANSVETIELITNPSAKYDAAGNAGIIDIRLKKDKNLGTNGSISTSFGQGKYHKISPSIQLNHRSKKLNVFGNYGYTNRREFFYVDLYREFFEGENFLGAYDQQNRFHTSVKSHNGRVGADYYISPKTIVGVTLNGSFPVLGRRNISLNKSLVLDEQRQAQSYFLTSPYIRSERPNQGINFNIKHTIDSTGREITGDLDLFKYGTSEVQDFATTYYNLNDEMTQPAYLLHGNIAGELTIKSVRVDYTQPWAAIQGTLEAGVKSSLVEADNNLQYFDRSNGGNVIDTTSSNHFIYKENINAAYINANKKWEKASIQLGLRFENTNADGLQLTDGQEFDRKYNQLFPSGFLGYKVNEQHEVGLSLSRRIDRPTYGQLNPYKSFLDPSTYSAGNPFLKPELSNSFELTHTYKEKIVTQLSYSRTKDVIINVFSPAPNQDKVIVQMNQNLAQLNSYAMTVTVPASIGKWFNSINNGGLYYSLYEGNLVNTNLRNGRPNFNFNSNNTITISKDWSAELIGMYRSSQVFGFLELEPIWFASAGVQKQLWNRKANLKLNVSDIFNTNITRATTALTDYTENYKSRRDTRVFTLSFTYWFGKNQVAPARKRTDGAEEEKGRAG</sequence>
<name>A0ABW6BYC2_9BACT</name>
<evidence type="ECO:0000256" key="3">
    <source>
        <dbReference type="ARBA" id="ARBA00023237"/>
    </source>
</evidence>
<dbReference type="InterPro" id="IPR012910">
    <property type="entry name" value="Plug_dom"/>
</dbReference>
<dbReference type="SUPFAM" id="SSF56935">
    <property type="entry name" value="Porins"/>
    <property type="match status" value="1"/>
</dbReference>
<keyword evidence="2" id="KW-0472">Membrane</keyword>
<dbReference type="EMBL" id="JBHUOX010000020">
    <property type="protein sequence ID" value="MFD3002804.1"/>
    <property type="molecule type" value="Genomic_DNA"/>
</dbReference>
<dbReference type="InterPro" id="IPR041700">
    <property type="entry name" value="OMP_b-brl_3"/>
</dbReference>
<dbReference type="Gene3D" id="2.170.130.10">
    <property type="entry name" value="TonB-dependent receptor, plug domain"/>
    <property type="match status" value="1"/>
</dbReference>
<dbReference type="Gene3D" id="2.40.170.20">
    <property type="entry name" value="TonB-dependent receptor, beta-barrel domain"/>
    <property type="match status" value="1"/>
</dbReference>
<gene>
    <name evidence="7" type="ORF">ACFS7Z_20710</name>
</gene>
<dbReference type="InterPro" id="IPR013783">
    <property type="entry name" value="Ig-like_fold"/>
</dbReference>
<evidence type="ECO:0000256" key="1">
    <source>
        <dbReference type="ARBA" id="ARBA00004442"/>
    </source>
</evidence>
<feature type="signal peptide" evidence="4">
    <location>
        <begin position="1"/>
        <end position="23"/>
    </location>
</feature>
<comment type="caution">
    <text evidence="7">The sequence shown here is derived from an EMBL/GenBank/DDBJ whole genome shotgun (WGS) entry which is preliminary data.</text>
</comment>
<keyword evidence="4" id="KW-0732">Signal</keyword>
<dbReference type="Proteomes" id="UP001597641">
    <property type="component" value="Unassembled WGS sequence"/>
</dbReference>
<dbReference type="RefSeq" id="WP_377488908.1">
    <property type="nucleotide sequence ID" value="NZ_JBHUOX010000020.1"/>
</dbReference>
<accession>A0ABW6BYC2</accession>
<reference evidence="8" key="1">
    <citation type="journal article" date="2019" name="Int. J. Syst. Evol. Microbiol.">
        <title>The Global Catalogue of Microorganisms (GCM) 10K type strain sequencing project: providing services to taxonomists for standard genome sequencing and annotation.</title>
        <authorList>
            <consortium name="The Broad Institute Genomics Platform"/>
            <consortium name="The Broad Institute Genome Sequencing Center for Infectious Disease"/>
            <person name="Wu L."/>
            <person name="Ma J."/>
        </authorList>
    </citation>
    <scope>NUCLEOTIDE SEQUENCE [LARGE SCALE GENOMIC DNA]</scope>
    <source>
        <strain evidence="8">KCTC 23984</strain>
    </source>
</reference>
<dbReference type="InterPro" id="IPR037066">
    <property type="entry name" value="Plug_dom_sf"/>
</dbReference>
<feature type="chain" id="PRO_5047031102" evidence="4">
    <location>
        <begin position="24"/>
        <end position="816"/>
    </location>
</feature>
<dbReference type="InterPro" id="IPR036942">
    <property type="entry name" value="Beta-barrel_TonB_sf"/>
</dbReference>
<evidence type="ECO:0000313" key="7">
    <source>
        <dbReference type="EMBL" id="MFD3002804.1"/>
    </source>
</evidence>